<sequence>MLNSFAEPISVANIDIQLSDEDGISSGLVFSRRKWTCIEEHLGIMSNGNNSIAACYRGDDDDSNSYLRPVGDVTCLLSLAQAVTVIIRIVRFTEDARVPQGDVANVHVGWRKETIAAFFLCVKAKLFARLKDLDCEKADNEKKTKDKALLIAMGKQPESNLGEMETNSEIQPTCKTSRLFANFFPSTTVSTRPRNGSILPATNMSYPPRRELPDTAVQSLLVTGEHELELVDEEEERPGRLASLFLPLLRRTFKHVSSLFTPIMISMYIAIAISLIPKLKALFVEADGGKFLTPEFVGNMKIPLSALVLGIVLQARVTPRFGILLMQELTHRGVVLEEALVKCFVAMFLSGTSSAVCQLITTQVYAKDHDLDTLSALLLLQYVFMFIFTAVIIAIALLLL</sequence>
<evidence type="ECO:0000313" key="2">
    <source>
        <dbReference type="EMBL" id="PBK90838.1"/>
    </source>
</evidence>
<feature type="transmembrane region" description="Helical" evidence="1">
    <location>
        <begin position="339"/>
        <end position="361"/>
    </location>
</feature>
<evidence type="ECO:0000313" key="3">
    <source>
        <dbReference type="Proteomes" id="UP000217790"/>
    </source>
</evidence>
<evidence type="ECO:0008006" key="4">
    <source>
        <dbReference type="Google" id="ProtNLM"/>
    </source>
</evidence>
<feature type="transmembrane region" description="Helical" evidence="1">
    <location>
        <begin position="373"/>
        <end position="399"/>
    </location>
</feature>
<keyword evidence="1" id="KW-1133">Transmembrane helix</keyword>
<protein>
    <recommendedName>
        <fullName evidence="4">Auxin efflux carrier</fullName>
    </recommendedName>
</protein>
<keyword evidence="1" id="KW-0812">Transmembrane</keyword>
<dbReference type="STRING" id="47427.A0A2H3DJ05"/>
<keyword evidence="1" id="KW-0472">Membrane</keyword>
<dbReference type="PANTHER" id="PTHR31274">
    <property type="entry name" value="PROTEIN ECM3"/>
    <property type="match status" value="1"/>
</dbReference>
<dbReference type="Proteomes" id="UP000217790">
    <property type="component" value="Unassembled WGS sequence"/>
</dbReference>
<evidence type="ECO:0000256" key="1">
    <source>
        <dbReference type="SAM" id="Phobius"/>
    </source>
</evidence>
<accession>A0A2H3DJ05</accession>
<feature type="transmembrane region" description="Helical" evidence="1">
    <location>
        <begin position="256"/>
        <end position="276"/>
    </location>
</feature>
<dbReference type="InterPro" id="IPR040254">
    <property type="entry name" value="Ecm3-like"/>
</dbReference>
<proteinExistence type="predicted"/>
<gene>
    <name evidence="2" type="ORF">ARMGADRAFT_1082566</name>
</gene>
<dbReference type="InParanoid" id="A0A2H3DJ05"/>
<dbReference type="AlphaFoldDB" id="A0A2H3DJ05"/>
<dbReference type="OrthoDB" id="435607at2759"/>
<dbReference type="PANTHER" id="PTHR31274:SF1">
    <property type="entry name" value="AGL149CP"/>
    <property type="match status" value="1"/>
</dbReference>
<reference evidence="3" key="1">
    <citation type="journal article" date="2017" name="Nat. Ecol. Evol.">
        <title>Genome expansion and lineage-specific genetic innovations in the forest pathogenic fungi Armillaria.</title>
        <authorList>
            <person name="Sipos G."/>
            <person name="Prasanna A.N."/>
            <person name="Walter M.C."/>
            <person name="O'Connor E."/>
            <person name="Balint B."/>
            <person name="Krizsan K."/>
            <person name="Kiss B."/>
            <person name="Hess J."/>
            <person name="Varga T."/>
            <person name="Slot J."/>
            <person name="Riley R."/>
            <person name="Boka B."/>
            <person name="Rigling D."/>
            <person name="Barry K."/>
            <person name="Lee J."/>
            <person name="Mihaltcheva S."/>
            <person name="LaButti K."/>
            <person name="Lipzen A."/>
            <person name="Waldron R."/>
            <person name="Moloney N.M."/>
            <person name="Sperisen C."/>
            <person name="Kredics L."/>
            <person name="Vagvoelgyi C."/>
            <person name="Patrignani A."/>
            <person name="Fitzpatrick D."/>
            <person name="Nagy I."/>
            <person name="Doyle S."/>
            <person name="Anderson J.B."/>
            <person name="Grigoriev I.V."/>
            <person name="Gueldener U."/>
            <person name="Muensterkoetter M."/>
            <person name="Nagy L.G."/>
        </authorList>
    </citation>
    <scope>NUCLEOTIDE SEQUENCE [LARGE SCALE GENOMIC DNA]</scope>
    <source>
        <strain evidence="3">Ar21-2</strain>
    </source>
</reference>
<dbReference type="EMBL" id="KZ293664">
    <property type="protein sequence ID" value="PBK90838.1"/>
    <property type="molecule type" value="Genomic_DNA"/>
</dbReference>
<name>A0A2H3DJ05_ARMGA</name>
<keyword evidence="3" id="KW-1185">Reference proteome</keyword>
<organism evidence="2 3">
    <name type="scientific">Armillaria gallica</name>
    <name type="common">Bulbous honey fungus</name>
    <name type="synonym">Armillaria bulbosa</name>
    <dbReference type="NCBI Taxonomy" id="47427"/>
    <lineage>
        <taxon>Eukaryota</taxon>
        <taxon>Fungi</taxon>
        <taxon>Dikarya</taxon>
        <taxon>Basidiomycota</taxon>
        <taxon>Agaricomycotina</taxon>
        <taxon>Agaricomycetes</taxon>
        <taxon>Agaricomycetidae</taxon>
        <taxon>Agaricales</taxon>
        <taxon>Marasmiineae</taxon>
        <taxon>Physalacriaceae</taxon>
        <taxon>Armillaria</taxon>
    </lineage>
</organism>